<reference evidence="3 4" key="1">
    <citation type="submission" date="2024-03" db="EMBL/GenBank/DDBJ databases">
        <title>Complete genome sequence of the green alga Chloropicon roscoffensis RCC1871.</title>
        <authorList>
            <person name="Lemieux C."/>
            <person name="Pombert J.-F."/>
            <person name="Otis C."/>
            <person name="Turmel M."/>
        </authorList>
    </citation>
    <scope>NUCLEOTIDE SEQUENCE [LARGE SCALE GENOMIC DNA]</scope>
    <source>
        <strain evidence="3 4">RCC1871</strain>
    </source>
</reference>
<gene>
    <name evidence="3" type="ORF">HKI87_04g28540</name>
</gene>
<sequence length="886" mass="100167">MAADMEELTALEKIVIDTRKFEDEDEDEEEGTVVTESVVSQEREVMPPLGVQLLELEQQRERAKIRSKTSSRVTATMPFNATSTRSFEKKVKAHIERVTAEPRPRSTRPTGAASVSEHKAVEEINRLSVTLDGLRRDLAVDQEDLTQVRILERALEENFPETLLDDLAVVPQNNSAEEEDGDAMGAHWKAFEMVGSLLEQEIDELAKLSTQHSRLTEKIHLRMHRMGDICRDKMRSTQRSLRSYRERNETQQRQIDDLTRKVEYLTEVASVGSQERKRLEKKLGSSNDALSKRSASSSNLMAKYFAEKTILVSELSIYKQQILRLKEDREAAVLAATKSLSSDLTVALSEWESMEQKLLILEHQVKKAQADSSDNLVRLHKNATVQTEASVGKEPPTGLLASSSSSDMLSANESEADVGVESTLGSWGLMYVSVGQNQSIQWVLSTIAALYNDAISNDSFIKFSALGAGHTFKDFVRRWHFTRYGLPHVAETNLADLIISVHRIARTSMSVRMFAYFCGIWDYRDKIYNEQITFVLYAMQCLSKSKDVSCLFPDEGTFWVKPLDCYTMMCQIFATMNSEENVRTFMTNHVEQLLDPIMDMYKSEDILSAMHAQWERARNKMCAKLEALYNFAVPEGQKMLSYDEFAMILGKIAINTDVPAAINVTSVYDECRSLCLETKEMTFEIVEKAILKYGIGLWRLKSFPEILQAKLPDQMSWSKNKMPQKVTGNPLFNILDHILRSKLFDMSVADADELKVKLGVQSTIVRKFVETYDALIREYKDRVDAEQAWKLYRLFISQVNSGRKSNGYFWTRISEIGHDQMETMPLEEEESGMTSSDDPTDGELSPLNLGRSPGSEAGLSGQPSLSPAEAREAGSLSTANFLIGNF</sequence>
<dbReference type="AlphaFoldDB" id="A0AAX4P562"/>
<feature type="region of interest" description="Disordered" evidence="2">
    <location>
        <begin position="825"/>
        <end position="873"/>
    </location>
</feature>
<dbReference type="PANTHER" id="PTHR34894">
    <property type="entry name" value="SAM-DEPENDENT METHYLTRANSFERASE RSMI, CONSERVED SITE"/>
    <property type="match status" value="1"/>
</dbReference>
<evidence type="ECO:0000256" key="2">
    <source>
        <dbReference type="SAM" id="MobiDB-lite"/>
    </source>
</evidence>
<protein>
    <submittedName>
        <fullName evidence="3">Uncharacterized protein</fullName>
    </submittedName>
</protein>
<proteinExistence type="predicted"/>
<evidence type="ECO:0000313" key="4">
    <source>
        <dbReference type="Proteomes" id="UP001472866"/>
    </source>
</evidence>
<dbReference type="PANTHER" id="PTHR34894:SF5">
    <property type="entry name" value="EF-HAND DOMAIN-CONTAINING PROTEIN"/>
    <property type="match status" value="1"/>
</dbReference>
<evidence type="ECO:0000313" key="3">
    <source>
        <dbReference type="EMBL" id="WZN61319.1"/>
    </source>
</evidence>
<name>A0AAX4P562_9CHLO</name>
<feature type="coiled-coil region" evidence="1">
    <location>
        <begin position="198"/>
        <end position="268"/>
    </location>
</feature>
<keyword evidence="4" id="KW-1185">Reference proteome</keyword>
<accession>A0AAX4P562</accession>
<keyword evidence="1" id="KW-0175">Coiled coil</keyword>
<evidence type="ECO:0000256" key="1">
    <source>
        <dbReference type="SAM" id="Coils"/>
    </source>
</evidence>
<dbReference type="Proteomes" id="UP001472866">
    <property type="component" value="Chromosome 04"/>
</dbReference>
<dbReference type="EMBL" id="CP151504">
    <property type="protein sequence ID" value="WZN61319.1"/>
    <property type="molecule type" value="Genomic_DNA"/>
</dbReference>
<organism evidence="3 4">
    <name type="scientific">Chloropicon roscoffensis</name>
    <dbReference type="NCBI Taxonomy" id="1461544"/>
    <lineage>
        <taxon>Eukaryota</taxon>
        <taxon>Viridiplantae</taxon>
        <taxon>Chlorophyta</taxon>
        <taxon>Chloropicophyceae</taxon>
        <taxon>Chloropicales</taxon>
        <taxon>Chloropicaceae</taxon>
        <taxon>Chloropicon</taxon>
    </lineage>
</organism>